<evidence type="ECO:0000256" key="5">
    <source>
        <dbReference type="RuleBase" id="RU361203"/>
    </source>
</evidence>
<dbReference type="Proteomes" id="UP001491310">
    <property type="component" value="Unassembled WGS sequence"/>
</dbReference>
<evidence type="ECO:0000256" key="3">
    <source>
        <dbReference type="ARBA" id="ARBA00022801"/>
    </source>
</evidence>
<evidence type="ECO:0000313" key="9">
    <source>
        <dbReference type="EMBL" id="KAK9902777.1"/>
    </source>
</evidence>
<dbReference type="InterPro" id="IPR008963">
    <property type="entry name" value="Purple_acid_Pase-like_N"/>
</dbReference>
<dbReference type="Pfam" id="PF00149">
    <property type="entry name" value="Metallophos"/>
    <property type="match status" value="1"/>
</dbReference>
<evidence type="ECO:0000259" key="8">
    <source>
        <dbReference type="Pfam" id="PF14008"/>
    </source>
</evidence>
<organism evidence="9 10">
    <name type="scientific">Coccomyxa subellipsoidea</name>
    <dbReference type="NCBI Taxonomy" id="248742"/>
    <lineage>
        <taxon>Eukaryota</taxon>
        <taxon>Viridiplantae</taxon>
        <taxon>Chlorophyta</taxon>
        <taxon>core chlorophytes</taxon>
        <taxon>Trebouxiophyceae</taxon>
        <taxon>Trebouxiophyceae incertae sedis</taxon>
        <taxon>Coccomyxaceae</taxon>
        <taxon>Coccomyxa</taxon>
    </lineage>
</organism>
<reference evidence="9 10" key="1">
    <citation type="journal article" date="2024" name="Nat. Commun.">
        <title>Phylogenomics reveals the evolutionary origins of lichenization in chlorophyte algae.</title>
        <authorList>
            <person name="Puginier C."/>
            <person name="Libourel C."/>
            <person name="Otte J."/>
            <person name="Skaloud P."/>
            <person name="Haon M."/>
            <person name="Grisel S."/>
            <person name="Petersen M."/>
            <person name="Berrin J.G."/>
            <person name="Delaux P.M."/>
            <person name="Dal Grande F."/>
            <person name="Keller J."/>
        </authorList>
    </citation>
    <scope>NUCLEOTIDE SEQUENCE [LARGE SCALE GENOMIC DNA]</scope>
    <source>
        <strain evidence="9 10">SAG 216-7</strain>
    </source>
</reference>
<evidence type="ECO:0000259" key="7">
    <source>
        <dbReference type="Pfam" id="PF00149"/>
    </source>
</evidence>
<keyword evidence="10" id="KW-1185">Reference proteome</keyword>
<feature type="compositionally biased region" description="Basic and acidic residues" evidence="6">
    <location>
        <begin position="814"/>
        <end position="825"/>
    </location>
</feature>
<feature type="region of interest" description="Disordered" evidence="6">
    <location>
        <begin position="796"/>
        <end position="825"/>
    </location>
</feature>
<keyword evidence="4" id="KW-0325">Glycoprotein</keyword>
<dbReference type="EMBL" id="JALJOT010000015">
    <property type="protein sequence ID" value="KAK9902777.1"/>
    <property type="molecule type" value="Genomic_DNA"/>
</dbReference>
<dbReference type="InterPro" id="IPR041792">
    <property type="entry name" value="MPP_PAP"/>
</dbReference>
<evidence type="ECO:0000313" key="10">
    <source>
        <dbReference type="Proteomes" id="UP001491310"/>
    </source>
</evidence>
<dbReference type="InterPro" id="IPR004843">
    <property type="entry name" value="Calcineurin-like_PHP"/>
</dbReference>
<dbReference type="InterPro" id="IPR029052">
    <property type="entry name" value="Metallo-depent_PP-like"/>
</dbReference>
<comment type="catalytic activity">
    <reaction evidence="5">
        <text>a phosphate monoester + H2O = an alcohol + phosphate</text>
        <dbReference type="Rhea" id="RHEA:15017"/>
        <dbReference type="ChEBI" id="CHEBI:15377"/>
        <dbReference type="ChEBI" id="CHEBI:30879"/>
        <dbReference type="ChEBI" id="CHEBI:43474"/>
        <dbReference type="ChEBI" id="CHEBI:67140"/>
        <dbReference type="EC" id="3.1.3.2"/>
    </reaction>
</comment>
<evidence type="ECO:0000256" key="6">
    <source>
        <dbReference type="SAM" id="MobiDB-lite"/>
    </source>
</evidence>
<keyword evidence="3 5" id="KW-0378">Hydrolase</keyword>
<dbReference type="SUPFAM" id="SSF49363">
    <property type="entry name" value="Purple acid phosphatase, N-terminal domain"/>
    <property type="match status" value="1"/>
</dbReference>
<comment type="caution">
    <text evidence="9">The sequence shown here is derived from an EMBL/GenBank/DDBJ whole genome shotgun (WGS) entry which is preliminary data.</text>
</comment>
<dbReference type="EC" id="3.1.3.2" evidence="5"/>
<dbReference type="PANTHER" id="PTHR22953">
    <property type="entry name" value="ACID PHOSPHATASE RELATED"/>
    <property type="match status" value="1"/>
</dbReference>
<dbReference type="Pfam" id="PF14008">
    <property type="entry name" value="Metallophos_C"/>
    <property type="match status" value="1"/>
</dbReference>
<name>A0ABR2YD72_9CHLO</name>
<dbReference type="PANTHER" id="PTHR22953:SF153">
    <property type="entry name" value="PURPLE ACID PHOSPHATASE"/>
    <property type="match status" value="1"/>
</dbReference>
<feature type="domain" description="Calcineurin-like phosphoesterase" evidence="7">
    <location>
        <begin position="396"/>
        <end position="647"/>
    </location>
</feature>
<evidence type="ECO:0000256" key="2">
    <source>
        <dbReference type="ARBA" id="ARBA00022729"/>
    </source>
</evidence>
<dbReference type="CDD" id="cd00839">
    <property type="entry name" value="MPP_PAPs"/>
    <property type="match status" value="1"/>
</dbReference>
<keyword evidence="2 5" id="KW-0732">Signal</keyword>
<feature type="chain" id="PRO_5045011265" description="Purple acid phosphatase" evidence="5">
    <location>
        <begin position="31"/>
        <end position="825"/>
    </location>
</feature>
<protein>
    <recommendedName>
        <fullName evidence="5">Purple acid phosphatase</fullName>
        <ecNumber evidence="5">3.1.3.2</ecNumber>
    </recommendedName>
</protein>
<dbReference type="Gene3D" id="3.60.21.10">
    <property type="match status" value="2"/>
</dbReference>
<feature type="region of interest" description="Disordered" evidence="6">
    <location>
        <begin position="167"/>
        <end position="203"/>
    </location>
</feature>
<feature type="signal peptide" evidence="5">
    <location>
        <begin position="1"/>
        <end position="30"/>
    </location>
</feature>
<dbReference type="InterPro" id="IPR039331">
    <property type="entry name" value="PAPs-like"/>
</dbReference>
<accession>A0ABR2YD72</accession>
<dbReference type="SUPFAM" id="SSF56300">
    <property type="entry name" value="Metallo-dependent phosphatases"/>
    <property type="match status" value="1"/>
</dbReference>
<proteinExistence type="inferred from homology"/>
<evidence type="ECO:0000256" key="4">
    <source>
        <dbReference type="ARBA" id="ARBA00023180"/>
    </source>
</evidence>
<dbReference type="Gene3D" id="2.60.40.380">
    <property type="entry name" value="Purple acid phosphatase-like, N-terminal"/>
    <property type="match status" value="1"/>
</dbReference>
<sequence length="825" mass="90467">MVRNRGKLNIRTATLGVLLSALILLADVQGKGSSGGASKASPGSSSTASKAAPAVGSGGAAVKPATNSYVPTAYAGPVRQTANGAVAPVTPLTGYRPAGGAAYRLPYYSTSAYSYTRNRPLLHTYPLGYSLLFIPFYSAAYTGNHWAVYNQQGQFWGYDDGDTTNGDYDYDSGDGLPCKPRPKRQTETQLAAQHPQQQQPPPFQPYQFNDANCKRRSLDCSHRLFCRQAISIPRSEQLDIQHRDYEGRHGSFGSGRLLRRGPAAEGSDAGGSVWVSWATGTETFVSNPQAPAYPTNSLYAPQFQDPATVASVVEWSLTAGGPYTTTATGYARSYIQTYLHDGNTYVSNLLHHVHVTGIPYGQSIYYKCGDPSKEVSQEFSLTLPTSLKPKSFTYPMRLGVVADVGQTKNSSVTYQHLVANKPDTVVFFGDLSYSDDYNDRGVVGSANTVNYANTTKALAQTYQPRWATMARLLQNSGGAVSIPYQFLPGNHEIERDEYLRPFQSYTNRYRHSYEASYSQDPLYYSNDVGPIHVIMLNGYDSYLPNNTLDVTVNGVSQVLFGNSGGPSFPTGNYPQSTLGAVQLSWLLNDLARVNRAVTPWVVVGWHQPPYNSYSTHYKEAECLRQMVEPFLYNYGVDIVMHGHVHAYERTFQTLNYVQDGCAPRWLTMGDGGNQEGLYRQFAAAAGTCPSNGSPSACQEVKPNAGPQFCTTLQNGNYAPPGGAQPSYSAYREPSFGHGILTVLNSTVAQWQWFRNQDSLPVVTDSVYFVRNPACNNYSPEYMSNISAFITTQHPPAAPSDHWRTGFHPAASCEPHPESDRCRQED</sequence>
<gene>
    <name evidence="9" type="ORF">WJX75_005806</name>
</gene>
<evidence type="ECO:0000256" key="1">
    <source>
        <dbReference type="ARBA" id="ARBA00008723"/>
    </source>
</evidence>
<comment type="similarity">
    <text evidence="1 5">Belongs to the metallophosphoesterase superfamily. Purple acid phosphatase family.</text>
</comment>
<feature type="domain" description="Purple acid phosphatase C-terminal" evidence="8">
    <location>
        <begin position="723"/>
        <end position="758"/>
    </location>
</feature>
<dbReference type="InterPro" id="IPR025733">
    <property type="entry name" value="PAPs_C"/>
</dbReference>